<accession>A0A3G1L224</accession>
<proteinExistence type="inferred from homology"/>
<reference evidence="11 12" key="1">
    <citation type="submission" date="2016-10" db="EMBL/GenBank/DDBJ databases">
        <title>Complete Genome Sequence of Peptococcaceae strain DCMF.</title>
        <authorList>
            <person name="Edwards R.J."/>
            <person name="Holland S.I."/>
            <person name="Deshpande N.P."/>
            <person name="Wong Y.K."/>
            <person name="Ertan H."/>
            <person name="Manefield M."/>
            <person name="Russell T.L."/>
            <person name="Lee M.J."/>
        </authorList>
    </citation>
    <scope>NUCLEOTIDE SEQUENCE [LARGE SCALE GENOMIC DNA]</scope>
    <source>
        <strain evidence="11 12">DCMF</strain>
    </source>
</reference>
<comment type="subunit">
    <text evidence="9">Forms a complex with TatC.</text>
</comment>
<dbReference type="GO" id="GO:0043953">
    <property type="term" value="P:protein transport by the Tat complex"/>
    <property type="evidence" value="ECO:0007669"/>
    <property type="project" value="UniProtKB-UniRule"/>
</dbReference>
<keyword evidence="7 9" id="KW-0811">Translocation</keyword>
<evidence type="ECO:0000256" key="4">
    <source>
        <dbReference type="ARBA" id="ARBA00022692"/>
    </source>
</evidence>
<dbReference type="PANTHER" id="PTHR42982">
    <property type="entry name" value="SEC-INDEPENDENT PROTEIN TRANSLOCASE PROTEIN TATA"/>
    <property type="match status" value="1"/>
</dbReference>
<evidence type="ECO:0000256" key="9">
    <source>
        <dbReference type="HAMAP-Rule" id="MF_00236"/>
    </source>
</evidence>
<dbReference type="Proteomes" id="UP000323521">
    <property type="component" value="Chromosome"/>
</dbReference>
<keyword evidence="3 9" id="KW-1003">Cell membrane</keyword>
<evidence type="ECO:0000313" key="12">
    <source>
        <dbReference type="Proteomes" id="UP000323521"/>
    </source>
</evidence>
<keyword evidence="4 9" id="KW-0812">Transmembrane</keyword>
<sequence length="73" mass="8213">MPVFNIGPSELILVLILALVIFGPSKIPELGRTLGSGIREFRRATQEISTQFNSVLDEPKKEEKKEDKEDTKD</sequence>
<dbReference type="AlphaFoldDB" id="A0A3G1L224"/>
<feature type="compositionally biased region" description="Basic and acidic residues" evidence="10">
    <location>
        <begin position="57"/>
        <end position="73"/>
    </location>
</feature>
<evidence type="ECO:0000256" key="5">
    <source>
        <dbReference type="ARBA" id="ARBA00022927"/>
    </source>
</evidence>
<dbReference type="InterPro" id="IPR006312">
    <property type="entry name" value="TatA/E"/>
</dbReference>
<evidence type="ECO:0000256" key="10">
    <source>
        <dbReference type="SAM" id="MobiDB-lite"/>
    </source>
</evidence>
<evidence type="ECO:0000256" key="7">
    <source>
        <dbReference type="ARBA" id="ARBA00023010"/>
    </source>
</evidence>
<dbReference type="EMBL" id="CP017634">
    <property type="protein sequence ID" value="ATW28843.1"/>
    <property type="molecule type" value="Genomic_DNA"/>
</dbReference>
<dbReference type="InterPro" id="IPR003369">
    <property type="entry name" value="TatA/B/E"/>
</dbReference>
<keyword evidence="8 9" id="KW-0472">Membrane</keyword>
<dbReference type="KEGG" id="fwa:DCMF_23275"/>
<evidence type="ECO:0000256" key="6">
    <source>
        <dbReference type="ARBA" id="ARBA00022989"/>
    </source>
</evidence>
<gene>
    <name evidence="9" type="primary">tatA</name>
    <name evidence="11" type="ORF">DCMF_23275</name>
</gene>
<evidence type="ECO:0000256" key="1">
    <source>
        <dbReference type="ARBA" id="ARBA00004162"/>
    </source>
</evidence>
<dbReference type="NCBIfam" id="NF011430">
    <property type="entry name" value="PRK14861.1"/>
    <property type="match status" value="1"/>
</dbReference>
<keyword evidence="2 9" id="KW-0813">Transport</keyword>
<name>A0A3G1L224_FORW1</name>
<keyword evidence="6 9" id="KW-1133">Transmembrane helix</keyword>
<dbReference type="Gene3D" id="1.20.5.3310">
    <property type="match status" value="1"/>
</dbReference>
<protein>
    <recommendedName>
        <fullName evidence="9">Sec-independent protein translocase protein TatA</fullName>
    </recommendedName>
</protein>
<comment type="similarity">
    <text evidence="9">Belongs to the TatA/E family.</text>
</comment>
<comment type="function">
    <text evidence="9">Part of the twin-arginine translocation (Tat) system that transports large folded proteins containing a characteristic twin-arginine motif in their signal peptide across membranes. TatA could form the protein-conducting channel of the Tat system.</text>
</comment>
<evidence type="ECO:0000256" key="8">
    <source>
        <dbReference type="ARBA" id="ARBA00023136"/>
    </source>
</evidence>
<organism evidence="11 12">
    <name type="scientific">Formimonas warabiya</name>
    <dbReference type="NCBI Taxonomy" id="1761012"/>
    <lineage>
        <taxon>Bacteria</taxon>
        <taxon>Bacillati</taxon>
        <taxon>Bacillota</taxon>
        <taxon>Clostridia</taxon>
        <taxon>Eubacteriales</taxon>
        <taxon>Peptococcaceae</taxon>
        <taxon>Candidatus Formimonas</taxon>
    </lineage>
</organism>
<keyword evidence="12" id="KW-1185">Reference proteome</keyword>
<dbReference type="GO" id="GO:0008320">
    <property type="term" value="F:protein transmembrane transporter activity"/>
    <property type="evidence" value="ECO:0007669"/>
    <property type="project" value="UniProtKB-UniRule"/>
</dbReference>
<feature type="region of interest" description="Disordered" evidence="10">
    <location>
        <begin position="52"/>
        <end position="73"/>
    </location>
</feature>
<dbReference type="GO" id="GO:0033281">
    <property type="term" value="C:TAT protein transport complex"/>
    <property type="evidence" value="ECO:0007669"/>
    <property type="project" value="UniProtKB-UniRule"/>
</dbReference>
<dbReference type="Pfam" id="PF02416">
    <property type="entry name" value="TatA_B_E"/>
    <property type="match status" value="1"/>
</dbReference>
<dbReference type="NCBIfam" id="TIGR01411">
    <property type="entry name" value="tatAE"/>
    <property type="match status" value="1"/>
</dbReference>
<dbReference type="PANTHER" id="PTHR42982:SF1">
    <property type="entry name" value="SEC-INDEPENDENT PROTEIN TRANSLOCASE PROTEIN TATA"/>
    <property type="match status" value="1"/>
</dbReference>
<keyword evidence="5 9" id="KW-0653">Protein transport</keyword>
<feature type="transmembrane region" description="Helical" evidence="9">
    <location>
        <begin position="6"/>
        <end position="23"/>
    </location>
</feature>
<evidence type="ECO:0000313" key="11">
    <source>
        <dbReference type="EMBL" id="ATW28843.1"/>
    </source>
</evidence>
<evidence type="ECO:0000256" key="2">
    <source>
        <dbReference type="ARBA" id="ARBA00022448"/>
    </source>
</evidence>
<dbReference type="PRINTS" id="PR01506">
    <property type="entry name" value="TATBPROTEIN"/>
</dbReference>
<comment type="subcellular location">
    <subcellularLocation>
        <location evidence="1 9">Cell membrane</location>
        <topology evidence="1 9">Single-pass membrane protein</topology>
    </subcellularLocation>
</comment>
<dbReference type="HAMAP" id="MF_00236">
    <property type="entry name" value="TatA_E"/>
    <property type="match status" value="1"/>
</dbReference>
<evidence type="ECO:0000256" key="3">
    <source>
        <dbReference type="ARBA" id="ARBA00022475"/>
    </source>
</evidence>